<evidence type="ECO:0000259" key="1">
    <source>
        <dbReference type="Pfam" id="PF14280"/>
    </source>
</evidence>
<dbReference type="Proteomes" id="UP000823862">
    <property type="component" value="Unassembled WGS sequence"/>
</dbReference>
<dbReference type="Pfam" id="PF14280">
    <property type="entry name" value="DUF4365"/>
    <property type="match status" value="1"/>
</dbReference>
<feature type="domain" description="DUF4365" evidence="1">
    <location>
        <begin position="14"/>
        <end position="149"/>
    </location>
</feature>
<reference evidence="2" key="1">
    <citation type="journal article" date="2021" name="PeerJ">
        <title>Extensive microbial diversity within the chicken gut microbiome revealed by metagenomics and culture.</title>
        <authorList>
            <person name="Gilroy R."/>
            <person name="Ravi A."/>
            <person name="Getino M."/>
            <person name="Pursley I."/>
            <person name="Horton D.L."/>
            <person name="Alikhan N.F."/>
            <person name="Baker D."/>
            <person name="Gharbi K."/>
            <person name="Hall N."/>
            <person name="Watson M."/>
            <person name="Adriaenssens E.M."/>
            <person name="Foster-Nyarko E."/>
            <person name="Jarju S."/>
            <person name="Secka A."/>
            <person name="Antonio M."/>
            <person name="Oren A."/>
            <person name="Chaudhuri R.R."/>
            <person name="La Ragione R."/>
            <person name="Hildebrand F."/>
            <person name="Pallen M.J."/>
        </authorList>
    </citation>
    <scope>NUCLEOTIDE SEQUENCE</scope>
    <source>
        <strain evidence="2">ChiHjej12B11-9795</strain>
    </source>
</reference>
<accession>A0A9D2HW75</accession>
<organism evidence="2 3">
    <name type="scientific">Candidatus Bacteroides avicola</name>
    <dbReference type="NCBI Taxonomy" id="2838468"/>
    <lineage>
        <taxon>Bacteria</taxon>
        <taxon>Pseudomonadati</taxon>
        <taxon>Bacteroidota</taxon>
        <taxon>Bacteroidia</taxon>
        <taxon>Bacteroidales</taxon>
        <taxon>Bacteroidaceae</taxon>
        <taxon>Bacteroides</taxon>
    </lineage>
</organism>
<protein>
    <submittedName>
        <fullName evidence="2">DUF4365 and DUF1817 domain-containing protein</fullName>
    </submittedName>
</protein>
<evidence type="ECO:0000313" key="3">
    <source>
        <dbReference type="Proteomes" id="UP000823862"/>
    </source>
</evidence>
<proteinExistence type="predicted"/>
<sequence length="335" mass="39157">MDYPQYIQSNRTARLGLNILTDVVERELGWIVRPNHQENDWGIDVYFDVVSDGFVTGKSIAVQLKSGNSYLREMDRDFWCFTGERKHLNYYLNHDIPVLVVLVDVDHEIAYWEACKVEYISSINDTSWSMPIPKRQQVNGTQKEELVKYVSKNIDYVSHFEAYWVENAILSDGNFAFIVSGKEEIQKKNYTPLADLIKRISSNKILLSHYRERVEISIHGYEDDNRELYEIEEVQSWVKDVFFHVPGLSYFLINNDQSHFLKLFFLSNIPNAATVRIQRGERYFISYSSETICKVLEILFHDLNSFTRRKGLGEEIACEISKHMAECLTGKSIEF</sequence>
<comment type="caution">
    <text evidence="2">The sequence shown here is derived from an EMBL/GenBank/DDBJ whole genome shotgun (WGS) entry which is preliminary data.</text>
</comment>
<dbReference type="InterPro" id="IPR025375">
    <property type="entry name" value="DUF4365"/>
</dbReference>
<reference evidence="2" key="2">
    <citation type="submission" date="2021-04" db="EMBL/GenBank/DDBJ databases">
        <authorList>
            <person name="Gilroy R."/>
        </authorList>
    </citation>
    <scope>NUCLEOTIDE SEQUENCE</scope>
    <source>
        <strain evidence="2">ChiHjej12B11-9795</strain>
    </source>
</reference>
<dbReference type="EMBL" id="DWZI01000020">
    <property type="protein sequence ID" value="HJA85258.1"/>
    <property type="molecule type" value="Genomic_DNA"/>
</dbReference>
<dbReference type="AlphaFoldDB" id="A0A9D2HW75"/>
<evidence type="ECO:0000313" key="2">
    <source>
        <dbReference type="EMBL" id="HJA85258.1"/>
    </source>
</evidence>
<name>A0A9D2HW75_9BACE</name>
<gene>
    <name evidence="2" type="ORF">H9950_03510</name>
</gene>